<keyword evidence="7 9" id="KW-0539">Nucleus</keyword>
<dbReference type="GO" id="GO:0042809">
    <property type="term" value="F:nuclear vitamin D receptor binding"/>
    <property type="evidence" value="ECO:0007669"/>
    <property type="project" value="TreeGrafter"/>
</dbReference>
<dbReference type="GO" id="GO:0097067">
    <property type="term" value="P:cellular response to thyroid hormone stimulus"/>
    <property type="evidence" value="ECO:0007669"/>
    <property type="project" value="TreeGrafter"/>
</dbReference>
<evidence type="ECO:0000256" key="6">
    <source>
        <dbReference type="ARBA" id="ARBA00023163"/>
    </source>
</evidence>
<dbReference type="Proteomes" id="UP000886611">
    <property type="component" value="Unassembled WGS sequence"/>
</dbReference>
<feature type="domain" description="Mediator complex subunit Med1" evidence="10">
    <location>
        <begin position="62"/>
        <end position="197"/>
    </location>
</feature>
<evidence type="ECO:0000256" key="1">
    <source>
        <dbReference type="ARBA" id="ARBA00004123"/>
    </source>
</evidence>
<dbReference type="GO" id="GO:0045944">
    <property type="term" value="P:positive regulation of transcription by RNA polymerase II"/>
    <property type="evidence" value="ECO:0007669"/>
    <property type="project" value="UniProtKB-ARBA"/>
</dbReference>
<dbReference type="EMBL" id="JAATIS010007298">
    <property type="protein sequence ID" value="KAG2458582.1"/>
    <property type="molecule type" value="Genomic_DNA"/>
</dbReference>
<feature type="non-terminal residue" evidence="11">
    <location>
        <position position="1"/>
    </location>
</feature>
<evidence type="ECO:0000256" key="3">
    <source>
        <dbReference type="ARBA" id="ARBA00020612"/>
    </source>
</evidence>
<evidence type="ECO:0000313" key="11">
    <source>
        <dbReference type="EMBL" id="KAG2458582.1"/>
    </source>
</evidence>
<accession>A0A8X7X1B1</accession>
<keyword evidence="12" id="KW-1185">Reference proteome</keyword>
<comment type="caution">
    <text evidence="11">The sequence shown here is derived from an EMBL/GenBank/DDBJ whole genome shotgun (WGS) entry which is preliminary data.</text>
</comment>
<keyword evidence="5 9" id="KW-0010">Activator</keyword>
<sequence length="308" mass="34837">MTVEYFVSPYDQLEDPVMHGRFGEILLVTVEGTSLTYRLPISPLLVDSMEHNDERVSLFPPLDDAVSMELPACFFLKFAHPLPVLSILIERLQSLTGISINMELHRNIFFELLIKTVLKQRKCEIQDMSMQSYFLQSLPGDEVQSYILSQYVPGNQKGPMEGVLLSKIPFSHPEQVPAILEVLRHQCAFNTLLSSCISTNRSDCAVPGARHFEVYPSSDMSFCITFEHPTMVSLATVIVNVVSSRHIHGTFYKSEKMEASMDDFISRVLQRCMSIPVTMRAICRKMHKLKSDSLVEAWSPCQPEAATN</sequence>
<reference evidence="11 12" key="1">
    <citation type="journal article" date="2021" name="Cell">
        <title>Tracing the genetic footprints of vertebrate landing in non-teleost ray-finned fishes.</title>
        <authorList>
            <person name="Bi X."/>
            <person name="Wang K."/>
            <person name="Yang L."/>
            <person name="Pan H."/>
            <person name="Jiang H."/>
            <person name="Wei Q."/>
            <person name="Fang M."/>
            <person name="Yu H."/>
            <person name="Zhu C."/>
            <person name="Cai Y."/>
            <person name="He Y."/>
            <person name="Gan X."/>
            <person name="Zeng H."/>
            <person name="Yu D."/>
            <person name="Zhu Y."/>
            <person name="Jiang H."/>
            <person name="Qiu Q."/>
            <person name="Yang H."/>
            <person name="Zhang Y.E."/>
            <person name="Wang W."/>
            <person name="Zhu M."/>
            <person name="He S."/>
            <person name="Zhang G."/>
        </authorList>
    </citation>
    <scope>NUCLEOTIDE SEQUENCE [LARGE SCALE GENOMIC DNA]</scope>
    <source>
        <strain evidence="11">Bchr_013</strain>
    </source>
</reference>
<evidence type="ECO:0000256" key="5">
    <source>
        <dbReference type="ARBA" id="ARBA00023159"/>
    </source>
</evidence>
<evidence type="ECO:0000256" key="2">
    <source>
        <dbReference type="ARBA" id="ARBA00006210"/>
    </source>
</evidence>
<name>A0A8X7X1B1_POLSE</name>
<organism evidence="11 12">
    <name type="scientific">Polypterus senegalus</name>
    <name type="common">Senegal bichir</name>
    <dbReference type="NCBI Taxonomy" id="55291"/>
    <lineage>
        <taxon>Eukaryota</taxon>
        <taxon>Metazoa</taxon>
        <taxon>Chordata</taxon>
        <taxon>Craniata</taxon>
        <taxon>Vertebrata</taxon>
        <taxon>Euteleostomi</taxon>
        <taxon>Actinopterygii</taxon>
        <taxon>Polypteriformes</taxon>
        <taxon>Polypteridae</taxon>
        <taxon>Polypterus</taxon>
    </lineage>
</organism>
<comment type="similarity">
    <text evidence="2 9">Belongs to the Mediator complex subunit 1 family.</text>
</comment>
<dbReference type="AlphaFoldDB" id="A0A8X7X1B1"/>
<comment type="subcellular location">
    <subcellularLocation>
        <location evidence="1 9">Nucleus</location>
    </subcellularLocation>
</comment>
<evidence type="ECO:0000256" key="9">
    <source>
        <dbReference type="RuleBase" id="RU364059"/>
    </source>
</evidence>
<dbReference type="GO" id="GO:0046966">
    <property type="term" value="F:nuclear thyroid hormone receptor binding"/>
    <property type="evidence" value="ECO:0007669"/>
    <property type="project" value="TreeGrafter"/>
</dbReference>
<evidence type="ECO:0000259" key="10">
    <source>
        <dbReference type="Pfam" id="PF10744"/>
    </source>
</evidence>
<proteinExistence type="inferred from homology"/>
<comment type="function">
    <text evidence="9">Component of the Mediator complex, a coactivator involved in the regulated transcription of nearly all RNA polymerase II-dependent genes. Mediator functions as a bridge to convey information from gene-specific regulatory proteins to the basal RNA polymerase II transcription machinery. Mediator is recruited to promoters by direct interactions with regulatory proteins and serves as a scaffold for the assembly of a functional preinitiation complex with RNA polymerase II and the general transcription factors.</text>
</comment>
<dbReference type="InterPro" id="IPR019680">
    <property type="entry name" value="Mediator_Med1"/>
</dbReference>
<protein>
    <recommendedName>
        <fullName evidence="3 9">Mediator of RNA polymerase II transcription subunit 1</fullName>
    </recommendedName>
    <alternativeName>
        <fullName evidence="8 9">Mediator complex subunit 1</fullName>
    </alternativeName>
</protein>
<evidence type="ECO:0000313" key="12">
    <source>
        <dbReference type="Proteomes" id="UP000886611"/>
    </source>
</evidence>
<dbReference type="Pfam" id="PF10744">
    <property type="entry name" value="Med1"/>
    <property type="match status" value="1"/>
</dbReference>
<dbReference type="GO" id="GO:0016592">
    <property type="term" value="C:mediator complex"/>
    <property type="evidence" value="ECO:0007669"/>
    <property type="project" value="InterPro"/>
</dbReference>
<feature type="non-terminal residue" evidence="11">
    <location>
        <position position="308"/>
    </location>
</feature>
<dbReference type="PANTHER" id="PTHR12881">
    <property type="entry name" value="MEDIATOR OF RNA POLYMERASE II TRANSCRIPTION SUBUNIT 1"/>
    <property type="match status" value="1"/>
</dbReference>
<dbReference type="GO" id="GO:0003712">
    <property type="term" value="F:transcription coregulator activity"/>
    <property type="evidence" value="ECO:0007669"/>
    <property type="project" value="InterPro"/>
</dbReference>
<evidence type="ECO:0000256" key="7">
    <source>
        <dbReference type="ARBA" id="ARBA00023242"/>
    </source>
</evidence>
<evidence type="ECO:0000256" key="8">
    <source>
        <dbReference type="ARBA" id="ARBA00031254"/>
    </source>
</evidence>
<keyword evidence="6 9" id="KW-0804">Transcription</keyword>
<evidence type="ECO:0000256" key="4">
    <source>
        <dbReference type="ARBA" id="ARBA00023015"/>
    </source>
</evidence>
<dbReference type="PANTHER" id="PTHR12881:SF4">
    <property type="entry name" value="MEDIATOR OF RNA POLYMERASE II TRANSCRIPTION SUBUNIT 1"/>
    <property type="match status" value="1"/>
</dbReference>
<keyword evidence="4 9" id="KW-0805">Transcription regulation</keyword>
<dbReference type="InterPro" id="IPR051999">
    <property type="entry name" value="Mediator_complex_subunit_1"/>
</dbReference>
<gene>
    <name evidence="11" type="primary">Med1_0</name>
    <name evidence="11" type="ORF">GTO96_0018179</name>
</gene>
<dbReference type="GO" id="GO:0042974">
    <property type="term" value="F:nuclear retinoic acid receptor binding"/>
    <property type="evidence" value="ECO:0007669"/>
    <property type="project" value="TreeGrafter"/>
</dbReference>